<feature type="compositionally biased region" description="Basic residues" evidence="1">
    <location>
        <begin position="129"/>
        <end position="143"/>
    </location>
</feature>
<feature type="compositionally biased region" description="Low complexity" evidence="1">
    <location>
        <begin position="166"/>
        <end position="176"/>
    </location>
</feature>
<gene>
    <name evidence="2" type="ORF">EJB05_30904</name>
</gene>
<name>A0A5J9UD62_9POAL</name>
<dbReference type="AlphaFoldDB" id="A0A5J9UD62"/>
<comment type="caution">
    <text evidence="2">The sequence shown here is derived from an EMBL/GenBank/DDBJ whole genome shotgun (WGS) entry which is preliminary data.</text>
</comment>
<accession>A0A5J9UD62</accession>
<feature type="non-terminal residue" evidence="2">
    <location>
        <position position="213"/>
    </location>
</feature>
<sequence>MVCGCPANISRRRSGCSKPMSAAINRSKDDATRAASAENLSTESVKDGGWAGQNLAFRDSLLGLGEDEGLAVTLHSVRQLRVHLLGFKRELEELGDVSPNVMDHLIWDPMVDELHAGRRGSISEIIRQKKGSSQRHGRIKHGKSWSNSHSCTWKKPECWQAAPRTASSSADDAGSSNMPRSTTGIPLPAMDSTAPASSVLMYRSGSCSPDPFQ</sequence>
<feature type="non-terminal residue" evidence="2">
    <location>
        <position position="1"/>
    </location>
</feature>
<evidence type="ECO:0000313" key="2">
    <source>
        <dbReference type="EMBL" id="TVU21277.1"/>
    </source>
</evidence>
<keyword evidence="3" id="KW-1185">Reference proteome</keyword>
<reference evidence="2 3" key="1">
    <citation type="journal article" date="2019" name="Sci. Rep.">
        <title>A high-quality genome of Eragrostis curvula grass provides insights into Poaceae evolution and supports new strategies to enhance forage quality.</title>
        <authorList>
            <person name="Carballo J."/>
            <person name="Santos B.A.C.M."/>
            <person name="Zappacosta D."/>
            <person name="Garbus I."/>
            <person name="Selva J.P."/>
            <person name="Gallo C.A."/>
            <person name="Diaz A."/>
            <person name="Albertini E."/>
            <person name="Caccamo M."/>
            <person name="Echenique V."/>
        </authorList>
    </citation>
    <scope>NUCLEOTIDE SEQUENCE [LARGE SCALE GENOMIC DNA]</scope>
    <source>
        <strain evidence="3">cv. Victoria</strain>
        <tissue evidence="2">Leaf</tissue>
    </source>
</reference>
<dbReference type="Proteomes" id="UP000324897">
    <property type="component" value="Unassembled WGS sequence"/>
</dbReference>
<feature type="region of interest" description="Disordered" evidence="1">
    <location>
        <begin position="16"/>
        <end position="40"/>
    </location>
</feature>
<protein>
    <submittedName>
        <fullName evidence="2">Uncharacterized protein</fullName>
    </submittedName>
</protein>
<dbReference type="EMBL" id="RWGY01000026">
    <property type="protein sequence ID" value="TVU21277.1"/>
    <property type="molecule type" value="Genomic_DNA"/>
</dbReference>
<feature type="region of interest" description="Disordered" evidence="1">
    <location>
        <begin position="129"/>
        <end position="192"/>
    </location>
</feature>
<organism evidence="2 3">
    <name type="scientific">Eragrostis curvula</name>
    <name type="common">weeping love grass</name>
    <dbReference type="NCBI Taxonomy" id="38414"/>
    <lineage>
        <taxon>Eukaryota</taxon>
        <taxon>Viridiplantae</taxon>
        <taxon>Streptophyta</taxon>
        <taxon>Embryophyta</taxon>
        <taxon>Tracheophyta</taxon>
        <taxon>Spermatophyta</taxon>
        <taxon>Magnoliopsida</taxon>
        <taxon>Liliopsida</taxon>
        <taxon>Poales</taxon>
        <taxon>Poaceae</taxon>
        <taxon>PACMAD clade</taxon>
        <taxon>Chloridoideae</taxon>
        <taxon>Eragrostideae</taxon>
        <taxon>Eragrostidinae</taxon>
        <taxon>Eragrostis</taxon>
    </lineage>
</organism>
<dbReference type="Gramene" id="TVU21277">
    <property type="protein sequence ID" value="TVU21277"/>
    <property type="gene ID" value="EJB05_30904"/>
</dbReference>
<proteinExistence type="predicted"/>
<evidence type="ECO:0000313" key="3">
    <source>
        <dbReference type="Proteomes" id="UP000324897"/>
    </source>
</evidence>
<evidence type="ECO:0000256" key="1">
    <source>
        <dbReference type="SAM" id="MobiDB-lite"/>
    </source>
</evidence>